<proteinExistence type="predicted"/>
<evidence type="ECO:0000313" key="1">
    <source>
        <dbReference type="EMBL" id="OZI59936.1"/>
    </source>
</evidence>
<dbReference type="EMBL" id="NEVS01000004">
    <property type="protein sequence ID" value="OZI59936.1"/>
    <property type="molecule type" value="Genomic_DNA"/>
</dbReference>
<dbReference type="Proteomes" id="UP000215767">
    <property type="component" value="Unassembled WGS sequence"/>
</dbReference>
<evidence type="ECO:0000313" key="2">
    <source>
        <dbReference type="Proteomes" id="UP000215767"/>
    </source>
</evidence>
<organism evidence="1 2">
    <name type="scientific">Bordetella genomosp. 11</name>
    <dbReference type="NCBI Taxonomy" id="1416808"/>
    <lineage>
        <taxon>Bacteria</taxon>
        <taxon>Pseudomonadati</taxon>
        <taxon>Pseudomonadota</taxon>
        <taxon>Betaproteobacteria</taxon>
        <taxon>Burkholderiales</taxon>
        <taxon>Alcaligenaceae</taxon>
        <taxon>Bordetella</taxon>
    </lineage>
</organism>
<reference evidence="2" key="1">
    <citation type="submission" date="2017-05" db="EMBL/GenBank/DDBJ databases">
        <title>Complete and WGS of Bordetella genogroups.</title>
        <authorList>
            <person name="Spilker T."/>
            <person name="Lipuma J."/>
        </authorList>
    </citation>
    <scope>NUCLEOTIDE SEQUENCE [LARGE SCALE GENOMIC DNA]</scope>
    <source>
        <strain evidence="2">AU8856</strain>
    </source>
</reference>
<protein>
    <submittedName>
        <fullName evidence="1">Uncharacterized protein</fullName>
    </submittedName>
</protein>
<accession>A0A261UDD9</accession>
<dbReference type="AlphaFoldDB" id="A0A261UDD9"/>
<comment type="caution">
    <text evidence="1">The sequence shown here is derived from an EMBL/GenBank/DDBJ whole genome shotgun (WGS) entry which is preliminary data.</text>
</comment>
<gene>
    <name evidence="1" type="ORF">CAL28_10645</name>
</gene>
<sequence>MQEPSIEINGQKLTPAQSAVVRVAVTQFQSDIQANPEAFGGDEHGVAMAEAYMARSAEVLLLLLTAD</sequence>
<keyword evidence="2" id="KW-1185">Reference proteome</keyword>
<name>A0A261UDD9_9BORD</name>